<keyword evidence="2" id="KW-1185">Reference proteome</keyword>
<dbReference type="CDD" id="cd16841">
    <property type="entry name" value="RraA_family"/>
    <property type="match status" value="1"/>
</dbReference>
<organism evidence="1 2">
    <name type="scientific">Shinella pollutisoli</name>
    <dbReference type="NCBI Taxonomy" id="2250594"/>
    <lineage>
        <taxon>Bacteria</taxon>
        <taxon>Pseudomonadati</taxon>
        <taxon>Pseudomonadota</taxon>
        <taxon>Alphaproteobacteria</taxon>
        <taxon>Hyphomicrobiales</taxon>
        <taxon>Rhizobiaceae</taxon>
        <taxon>Shinella</taxon>
    </lineage>
</organism>
<dbReference type="EMBL" id="JBHRSP010000019">
    <property type="protein sequence ID" value="MFC3074087.1"/>
    <property type="molecule type" value="Genomic_DNA"/>
</dbReference>
<reference evidence="2" key="1">
    <citation type="journal article" date="2019" name="Int. J. Syst. Evol. Microbiol.">
        <title>The Global Catalogue of Microorganisms (GCM) 10K type strain sequencing project: providing services to taxonomists for standard genome sequencing and annotation.</title>
        <authorList>
            <consortium name="The Broad Institute Genomics Platform"/>
            <consortium name="The Broad Institute Genome Sequencing Center for Infectious Disease"/>
            <person name="Wu L."/>
            <person name="Ma J."/>
        </authorList>
    </citation>
    <scope>NUCLEOTIDE SEQUENCE [LARGE SCALE GENOMIC DNA]</scope>
    <source>
        <strain evidence="2">KCTC 52677</strain>
    </source>
</reference>
<dbReference type="SUPFAM" id="SSF89562">
    <property type="entry name" value="RraA-like"/>
    <property type="match status" value="1"/>
</dbReference>
<comment type="caution">
    <text evidence="1">The sequence shown here is derived from an EMBL/GenBank/DDBJ whole genome shotgun (WGS) entry which is preliminary data.</text>
</comment>
<gene>
    <name evidence="1" type="ORF">ACFOHH_13320</name>
</gene>
<accession>A0ABV7DH86</accession>
<dbReference type="Pfam" id="PF03737">
    <property type="entry name" value="RraA-like"/>
    <property type="match status" value="1"/>
</dbReference>
<dbReference type="RefSeq" id="WP_257313049.1">
    <property type="nucleotide sequence ID" value="NZ_JANFDG010000003.1"/>
</dbReference>
<evidence type="ECO:0000313" key="1">
    <source>
        <dbReference type="EMBL" id="MFC3074087.1"/>
    </source>
</evidence>
<dbReference type="Gene3D" id="3.50.30.40">
    <property type="entry name" value="Ribonuclease E inhibitor RraA/RraA-like"/>
    <property type="match status" value="1"/>
</dbReference>
<protein>
    <submittedName>
        <fullName evidence="1">4-carboxy-4-hydroxy-2-oxoadipate aldolase/oxaloacetate decarboxylase</fullName>
    </submittedName>
</protein>
<name>A0ABV7DH86_9HYPH</name>
<dbReference type="InterPro" id="IPR036704">
    <property type="entry name" value="RraA/RraA-like_sf"/>
</dbReference>
<evidence type="ECO:0000313" key="2">
    <source>
        <dbReference type="Proteomes" id="UP001595377"/>
    </source>
</evidence>
<dbReference type="Proteomes" id="UP001595377">
    <property type="component" value="Unassembled WGS sequence"/>
</dbReference>
<dbReference type="InterPro" id="IPR005493">
    <property type="entry name" value="RraA/RraA-like"/>
</dbReference>
<dbReference type="PANTHER" id="PTHR33254">
    <property type="entry name" value="4-HYDROXY-4-METHYL-2-OXOGLUTARATE ALDOLASE 3-RELATED"/>
    <property type="match status" value="1"/>
</dbReference>
<proteinExistence type="predicted"/>
<dbReference type="PANTHER" id="PTHR33254:SF16">
    <property type="entry name" value="BLR3842 PROTEIN"/>
    <property type="match status" value="1"/>
</dbReference>
<dbReference type="NCBIfam" id="NF006731">
    <property type="entry name" value="PRK09262.1"/>
    <property type="match status" value="1"/>
</dbReference>
<sequence length="207" mass="21789">MIDAEKLEIFRRAGAATVHEAYGRKGDLAPGLRAMTGGICIAGTAFTAVCERGDNLAIHRAVAEAGSDDVLVVCGHGELVGYLGDILAEAALSRGIAGAVIDGGCRDIAELRRMRFPVWARDLAIRGATKIRPGSLSKPIWVGSVGVAPGDLVVADDDGVCVVSATDVDRVLEATLSRLAQEEIIREKLRDGHLTLDLLNLRDHAAS</sequence>